<feature type="region of interest" description="Disordered" evidence="1">
    <location>
        <begin position="93"/>
        <end position="115"/>
    </location>
</feature>
<accession>A0A8H7ZS80</accession>
<feature type="region of interest" description="Disordered" evidence="1">
    <location>
        <begin position="1"/>
        <end position="51"/>
    </location>
</feature>
<evidence type="ECO:0000256" key="2">
    <source>
        <dbReference type="SAM" id="Phobius"/>
    </source>
</evidence>
<gene>
    <name evidence="3" type="ORF">BJ554DRAFT_1547</name>
</gene>
<evidence type="ECO:0000313" key="4">
    <source>
        <dbReference type="Proteomes" id="UP000673691"/>
    </source>
</evidence>
<sequence length="298" mass="32765">MRDATANSLARHEDTCRSAGVGHFAVPPPPPINQPVGAEPRKVKTQRTPRVRCSRHIRVAAHERRFGWAAGDEEKEGGKGRWRLSLSALIRRRRRFRHGPDSRTPGRPASGPRRSAVRLPLPLRATTAARRAGLWRFRTGTCAPPPPLRSVPTAVLLPVTSGASGGTQTDGFVFFFLAPPPPPLPYPPLPHRLTENVYETASKRAGKKKIKTKKVSHLQEPLLPPDHSLVLGDGQRELRAVLPVVVVIIIVVVAALFSSSSPPPPTVLRQLLVRRPQVVHRIAEARVLVQQQRDVEAP</sequence>
<evidence type="ECO:0000313" key="3">
    <source>
        <dbReference type="EMBL" id="KAG5458265.1"/>
    </source>
</evidence>
<reference evidence="3 4" key="1">
    <citation type="journal article" name="Sci. Rep.">
        <title>Genome-scale phylogenetic analyses confirm Olpidium as the closest living zoosporic fungus to the non-flagellated, terrestrial fungi.</title>
        <authorList>
            <person name="Chang Y."/>
            <person name="Rochon D."/>
            <person name="Sekimoto S."/>
            <person name="Wang Y."/>
            <person name="Chovatia M."/>
            <person name="Sandor L."/>
            <person name="Salamov A."/>
            <person name="Grigoriev I.V."/>
            <person name="Stajich J.E."/>
            <person name="Spatafora J.W."/>
        </authorList>
    </citation>
    <scope>NUCLEOTIDE SEQUENCE [LARGE SCALE GENOMIC DNA]</scope>
    <source>
        <strain evidence="3">S191</strain>
    </source>
</reference>
<feature type="transmembrane region" description="Helical" evidence="2">
    <location>
        <begin position="240"/>
        <end position="258"/>
    </location>
</feature>
<comment type="caution">
    <text evidence="3">The sequence shown here is derived from an EMBL/GenBank/DDBJ whole genome shotgun (WGS) entry which is preliminary data.</text>
</comment>
<keyword evidence="2" id="KW-0812">Transmembrane</keyword>
<dbReference type="AlphaFoldDB" id="A0A8H7ZS80"/>
<keyword evidence="2" id="KW-1133">Transmembrane helix</keyword>
<organism evidence="3 4">
    <name type="scientific">Olpidium bornovanus</name>
    <dbReference type="NCBI Taxonomy" id="278681"/>
    <lineage>
        <taxon>Eukaryota</taxon>
        <taxon>Fungi</taxon>
        <taxon>Fungi incertae sedis</taxon>
        <taxon>Olpidiomycota</taxon>
        <taxon>Olpidiomycotina</taxon>
        <taxon>Olpidiomycetes</taxon>
        <taxon>Olpidiales</taxon>
        <taxon>Olpidiaceae</taxon>
        <taxon>Olpidium</taxon>
    </lineage>
</organism>
<keyword evidence="4" id="KW-1185">Reference proteome</keyword>
<evidence type="ECO:0000256" key="1">
    <source>
        <dbReference type="SAM" id="MobiDB-lite"/>
    </source>
</evidence>
<feature type="non-terminal residue" evidence="3">
    <location>
        <position position="298"/>
    </location>
</feature>
<dbReference type="Proteomes" id="UP000673691">
    <property type="component" value="Unassembled WGS sequence"/>
</dbReference>
<dbReference type="EMBL" id="JAEFCI010008758">
    <property type="protein sequence ID" value="KAG5458265.1"/>
    <property type="molecule type" value="Genomic_DNA"/>
</dbReference>
<keyword evidence="2" id="KW-0472">Membrane</keyword>
<protein>
    <submittedName>
        <fullName evidence="3">Uncharacterized protein</fullName>
    </submittedName>
</protein>
<name>A0A8H7ZS80_9FUNG</name>
<proteinExistence type="predicted"/>